<evidence type="ECO:0000259" key="2">
    <source>
        <dbReference type="Pfam" id="PF07835"/>
    </source>
</evidence>
<dbReference type="Gene3D" id="1.20.5.160">
    <property type="entry name" value="Bacterial aa3 type cytochrome c oxidase subunit IV"/>
    <property type="match status" value="1"/>
</dbReference>
<feature type="domain" description="Cytochrome c oxidase subunit IV bacterial aa3 type" evidence="2">
    <location>
        <begin position="10"/>
        <end position="47"/>
    </location>
</feature>
<accession>A0A1U9Z0W7</accession>
<dbReference type="OrthoDB" id="9812071at2"/>
<name>A0A1U9Z0W7_9HYPH</name>
<dbReference type="SUPFAM" id="SSF81469">
    <property type="entry name" value="Bacterial aa3 type cytochrome c oxidase subunit IV"/>
    <property type="match status" value="1"/>
</dbReference>
<sequence>MQNVEMSQPADEADFSEHAKTYKMFVNGTKYGTIHLVALMVAMAAGLLGPFGFIGSLIIFIVISVLGYVILR</sequence>
<organism evidence="3 4">
    <name type="scientific">Martelella mediterranea DSM 17316</name>
    <dbReference type="NCBI Taxonomy" id="1122214"/>
    <lineage>
        <taxon>Bacteria</taxon>
        <taxon>Pseudomonadati</taxon>
        <taxon>Pseudomonadota</taxon>
        <taxon>Alphaproteobacteria</taxon>
        <taxon>Hyphomicrobiales</taxon>
        <taxon>Aurantimonadaceae</taxon>
        <taxon>Martelella</taxon>
    </lineage>
</organism>
<feature type="transmembrane region" description="Helical" evidence="1">
    <location>
        <begin position="31"/>
        <end position="48"/>
    </location>
</feature>
<keyword evidence="1" id="KW-1133">Transmembrane helix</keyword>
<keyword evidence="1" id="KW-0812">Transmembrane</keyword>
<feature type="transmembrane region" description="Helical" evidence="1">
    <location>
        <begin position="54"/>
        <end position="71"/>
    </location>
</feature>
<dbReference type="InterPro" id="IPR036596">
    <property type="entry name" value="Cyt-C_aa3_sf"/>
</dbReference>
<dbReference type="AlphaFoldDB" id="A0A1U9Z0W7"/>
<dbReference type="InterPro" id="IPR012422">
    <property type="entry name" value="Cyt_c_oxidase_su4_bac-aa3"/>
</dbReference>
<reference evidence="3 4" key="1">
    <citation type="submission" date="2017-03" db="EMBL/GenBank/DDBJ databases">
        <title>Foreign affairs: Plasmid Transfer between Roseobacters and Rhizobia.</title>
        <authorList>
            <person name="Bartling P."/>
            <person name="Bunk B."/>
            <person name="Overmann J."/>
            <person name="Brinkmann H."/>
            <person name="Petersen J."/>
        </authorList>
    </citation>
    <scope>NUCLEOTIDE SEQUENCE [LARGE SCALE GENOMIC DNA]</scope>
    <source>
        <strain evidence="3 4">MACL11</strain>
    </source>
</reference>
<dbReference type="Pfam" id="PF07835">
    <property type="entry name" value="COX4_pro_2"/>
    <property type="match status" value="1"/>
</dbReference>
<proteinExistence type="predicted"/>
<evidence type="ECO:0000313" key="4">
    <source>
        <dbReference type="Proteomes" id="UP000191135"/>
    </source>
</evidence>
<dbReference type="STRING" id="1122214.Mame_01948"/>
<dbReference type="KEGG" id="mmed:Mame_01948"/>
<keyword evidence="1" id="KW-0472">Membrane</keyword>
<evidence type="ECO:0000256" key="1">
    <source>
        <dbReference type="SAM" id="Phobius"/>
    </source>
</evidence>
<dbReference type="RefSeq" id="WP_018062845.1">
    <property type="nucleotide sequence ID" value="NZ_AQWH01000001.1"/>
</dbReference>
<gene>
    <name evidence="3" type="ORF">Mame_01948</name>
</gene>
<dbReference type="EMBL" id="CP020330">
    <property type="protein sequence ID" value="AQZ51290.1"/>
    <property type="molecule type" value="Genomic_DNA"/>
</dbReference>
<keyword evidence="4" id="KW-1185">Reference proteome</keyword>
<protein>
    <submittedName>
        <fullName evidence="3">Bacterial aa3 type cytochrome c oxidase subunit IV</fullName>
    </submittedName>
</protein>
<evidence type="ECO:0000313" key="3">
    <source>
        <dbReference type="EMBL" id="AQZ51290.1"/>
    </source>
</evidence>
<dbReference type="Proteomes" id="UP000191135">
    <property type="component" value="Chromosome"/>
</dbReference>